<evidence type="ECO:0000313" key="1">
    <source>
        <dbReference type="EMBL" id="JAH34296.1"/>
    </source>
</evidence>
<protein>
    <submittedName>
        <fullName evidence="1">Uncharacterized protein</fullName>
    </submittedName>
</protein>
<proteinExistence type="predicted"/>
<dbReference type="AlphaFoldDB" id="A0A0E9RZ12"/>
<organism evidence="1">
    <name type="scientific">Anguilla anguilla</name>
    <name type="common">European freshwater eel</name>
    <name type="synonym">Muraena anguilla</name>
    <dbReference type="NCBI Taxonomy" id="7936"/>
    <lineage>
        <taxon>Eukaryota</taxon>
        <taxon>Metazoa</taxon>
        <taxon>Chordata</taxon>
        <taxon>Craniata</taxon>
        <taxon>Vertebrata</taxon>
        <taxon>Euteleostomi</taxon>
        <taxon>Actinopterygii</taxon>
        <taxon>Neopterygii</taxon>
        <taxon>Teleostei</taxon>
        <taxon>Anguilliformes</taxon>
        <taxon>Anguillidae</taxon>
        <taxon>Anguilla</taxon>
    </lineage>
</organism>
<sequence length="44" mass="5207">MFTIAPSAVQSTLVMLLRFLARRRQLTDVERISECCFRNHLRNI</sequence>
<accession>A0A0E9RZ12</accession>
<reference evidence="1" key="2">
    <citation type="journal article" date="2015" name="Fish Shellfish Immunol.">
        <title>Early steps in the European eel (Anguilla anguilla)-Vibrio vulnificus interaction in the gills: Role of the RtxA13 toxin.</title>
        <authorList>
            <person name="Callol A."/>
            <person name="Pajuelo D."/>
            <person name="Ebbesson L."/>
            <person name="Teles M."/>
            <person name="MacKenzie S."/>
            <person name="Amaro C."/>
        </authorList>
    </citation>
    <scope>NUCLEOTIDE SEQUENCE</scope>
</reference>
<dbReference type="EMBL" id="GBXM01074281">
    <property type="protein sequence ID" value="JAH34296.1"/>
    <property type="molecule type" value="Transcribed_RNA"/>
</dbReference>
<name>A0A0E9RZ12_ANGAN</name>
<reference evidence="1" key="1">
    <citation type="submission" date="2014-11" db="EMBL/GenBank/DDBJ databases">
        <authorList>
            <person name="Amaro Gonzalez C."/>
        </authorList>
    </citation>
    <scope>NUCLEOTIDE SEQUENCE</scope>
</reference>